<evidence type="ECO:0000256" key="1">
    <source>
        <dbReference type="ARBA" id="ARBA00022729"/>
    </source>
</evidence>
<keyword evidence="4" id="KW-0614">Plasmid</keyword>
<dbReference type="Proteomes" id="UP001057991">
    <property type="component" value="Plasmid unnamed1"/>
</dbReference>
<dbReference type="InterPro" id="IPR003715">
    <property type="entry name" value="Poly_export_N"/>
</dbReference>
<dbReference type="InterPro" id="IPR049712">
    <property type="entry name" value="Poly_export"/>
</dbReference>
<feature type="domain" description="Polysaccharide export protein N-terminal" evidence="3">
    <location>
        <begin position="81"/>
        <end position="161"/>
    </location>
</feature>
<evidence type="ECO:0000313" key="5">
    <source>
        <dbReference type="Proteomes" id="UP001057991"/>
    </source>
</evidence>
<dbReference type="Gene3D" id="3.10.560.10">
    <property type="entry name" value="Outer membrane lipoprotein wza domain like"/>
    <property type="match status" value="2"/>
</dbReference>
<evidence type="ECO:0000313" key="4">
    <source>
        <dbReference type="EMBL" id="UWP97069.1"/>
    </source>
</evidence>
<feature type="chain" id="PRO_5040255655" evidence="2">
    <location>
        <begin position="27"/>
        <end position="372"/>
    </location>
</feature>
<gene>
    <name evidence="4" type="ORF">K3X48_15675</name>
</gene>
<dbReference type="PANTHER" id="PTHR33619">
    <property type="entry name" value="POLYSACCHARIDE EXPORT PROTEIN GFCE-RELATED"/>
    <property type="match status" value="1"/>
</dbReference>
<evidence type="ECO:0000259" key="3">
    <source>
        <dbReference type="Pfam" id="PF02563"/>
    </source>
</evidence>
<organism evidence="4 5">
    <name type="scientific">Aliiroseovarius crassostreae</name>
    <dbReference type="NCBI Taxonomy" id="154981"/>
    <lineage>
        <taxon>Bacteria</taxon>
        <taxon>Pseudomonadati</taxon>
        <taxon>Pseudomonadota</taxon>
        <taxon>Alphaproteobacteria</taxon>
        <taxon>Rhodobacterales</taxon>
        <taxon>Paracoccaceae</taxon>
        <taxon>Aliiroseovarius</taxon>
    </lineage>
</organism>
<dbReference type="AlphaFoldDB" id="A0A9Q9M115"/>
<dbReference type="Pfam" id="PF02563">
    <property type="entry name" value="Poly_export"/>
    <property type="match status" value="1"/>
</dbReference>
<dbReference type="PROSITE" id="PS51257">
    <property type="entry name" value="PROKAR_LIPOPROTEIN"/>
    <property type="match status" value="1"/>
</dbReference>
<reference evidence="4" key="1">
    <citation type="submission" date="2021-08" db="EMBL/GenBank/DDBJ databases">
        <authorList>
            <person name="Nwanade C."/>
            <person name="Wang M."/>
            <person name="Masoudi A."/>
            <person name="Yu Z."/>
            <person name="Liu J."/>
        </authorList>
    </citation>
    <scope>NUCLEOTIDE SEQUENCE</scope>
    <source>
        <strain evidence="4">S056</strain>
        <plasmid evidence="4">unnamed1</plasmid>
    </source>
</reference>
<dbReference type="Gene3D" id="3.30.1950.10">
    <property type="entry name" value="wza like domain"/>
    <property type="match status" value="1"/>
</dbReference>
<feature type="signal peptide" evidence="2">
    <location>
        <begin position="1"/>
        <end position="26"/>
    </location>
</feature>
<sequence length="372" mass="39731">MSRNTCKVLLCLVLLGLSGCAIPRGAALSSEILSENSNATKDYQVVQVGRDNVPQLADWPKPAVEQPLSWISNTRGSQAELVRKGDEVSLVIWEGQENSLLAPATAKQAALPPMLVSPTGMIFIPYLGDVKIANMTPEAARQKIQKAMENIAPSAQVQLSVGAGQRNSAALVGGVSRPGSYPLLNRDYSVLNLLAEGGGVLPDLRNPILRLLRRGRAYEVRVDKLLSNPEMNTPLLGGDKIVVEEDKRFFTALGSTGREELVYFDRDQITALEALSMIGGLSDTRANLNAVLVLRDYAPSALRQNGLGPEKEQVVFAFDLTSADGLFAARKFQINPQDTVLGTETVVSSARTVLGVIGAAVGIGASVNNISN</sequence>
<dbReference type="RefSeq" id="WP_259806948.1">
    <property type="nucleotide sequence ID" value="NZ_CP080775.1"/>
</dbReference>
<dbReference type="EMBL" id="CP080777">
    <property type="protein sequence ID" value="UWP97069.1"/>
    <property type="molecule type" value="Genomic_DNA"/>
</dbReference>
<accession>A0A9Q9M115</accession>
<geneLocation type="plasmid" evidence="4 5">
    <name>unnamed1</name>
</geneLocation>
<dbReference type="GO" id="GO:0015159">
    <property type="term" value="F:polysaccharide transmembrane transporter activity"/>
    <property type="evidence" value="ECO:0007669"/>
    <property type="project" value="InterPro"/>
</dbReference>
<keyword evidence="1 2" id="KW-0732">Signal</keyword>
<evidence type="ECO:0000256" key="2">
    <source>
        <dbReference type="SAM" id="SignalP"/>
    </source>
</evidence>
<proteinExistence type="predicted"/>
<name>A0A9Q9M115_9RHOB</name>
<dbReference type="PANTHER" id="PTHR33619:SF3">
    <property type="entry name" value="POLYSACCHARIDE EXPORT PROTEIN GFCE-RELATED"/>
    <property type="match status" value="1"/>
</dbReference>
<protein>
    <submittedName>
        <fullName evidence="4">Polysaccharide export protein</fullName>
    </submittedName>
</protein>